<keyword evidence="3" id="KW-1185">Reference proteome</keyword>
<dbReference type="SUPFAM" id="SSF74650">
    <property type="entry name" value="Galactose mutarotase-like"/>
    <property type="match status" value="1"/>
</dbReference>
<protein>
    <recommendedName>
        <fullName evidence="1">Glycosyl hydrolase family 38 C-terminal domain-containing protein</fullName>
    </recommendedName>
</protein>
<dbReference type="PANTHER" id="PTHR11607">
    <property type="entry name" value="ALPHA-MANNOSIDASE"/>
    <property type="match status" value="1"/>
</dbReference>
<dbReference type="GO" id="GO:0006491">
    <property type="term" value="P:N-glycan processing"/>
    <property type="evidence" value="ECO:0007669"/>
    <property type="project" value="TreeGrafter"/>
</dbReference>
<evidence type="ECO:0000313" key="2">
    <source>
        <dbReference type="EMBL" id="CAL1541844.1"/>
    </source>
</evidence>
<evidence type="ECO:0000313" key="3">
    <source>
        <dbReference type="Proteomes" id="UP001497497"/>
    </source>
</evidence>
<proteinExistence type="predicted"/>
<organism evidence="2 3">
    <name type="scientific">Lymnaea stagnalis</name>
    <name type="common">Great pond snail</name>
    <name type="synonym">Helix stagnalis</name>
    <dbReference type="NCBI Taxonomy" id="6523"/>
    <lineage>
        <taxon>Eukaryota</taxon>
        <taxon>Metazoa</taxon>
        <taxon>Spiralia</taxon>
        <taxon>Lophotrochozoa</taxon>
        <taxon>Mollusca</taxon>
        <taxon>Gastropoda</taxon>
        <taxon>Heterobranchia</taxon>
        <taxon>Euthyneura</taxon>
        <taxon>Panpulmonata</taxon>
        <taxon>Hygrophila</taxon>
        <taxon>Lymnaeoidea</taxon>
        <taxon>Lymnaeidae</taxon>
        <taxon>Lymnaea</taxon>
    </lineage>
</organism>
<dbReference type="PANTHER" id="PTHR11607:SF3">
    <property type="entry name" value="LYSOSOMAL ALPHA-MANNOSIDASE"/>
    <property type="match status" value="1"/>
</dbReference>
<sequence>IEIESVLLKATFSACTGTIQYLLQKSDGILHKASIQMMTYGTGSWINPFKDKSGAYIFMPDGHAEDLESLYPSIIVFKGPIMSSVTSELPGVQHSTTLYHTAGPIGAGVHIDNLVDLTNSSWANKELVMRIETDVSSRDTSLCVDLNGYQMHRKKWRSKFLIQGNFHPVTSMAFMEDDKKNRMSLLTAQPHGVASLRPGRQI</sequence>
<comment type="caution">
    <text evidence="2">The sequence shown here is derived from an EMBL/GenBank/DDBJ whole genome shotgun (WGS) entry which is preliminary data.</text>
</comment>
<dbReference type="InterPro" id="IPR011682">
    <property type="entry name" value="Glyco_hydro_38_C"/>
</dbReference>
<dbReference type="GO" id="GO:0006013">
    <property type="term" value="P:mannose metabolic process"/>
    <property type="evidence" value="ECO:0007669"/>
    <property type="project" value="InterPro"/>
</dbReference>
<dbReference type="Gene3D" id="2.70.98.30">
    <property type="entry name" value="Golgi alpha-mannosidase II, domain 4"/>
    <property type="match status" value="1"/>
</dbReference>
<reference evidence="2 3" key="1">
    <citation type="submission" date="2024-04" db="EMBL/GenBank/DDBJ databases">
        <authorList>
            <consortium name="Genoscope - CEA"/>
            <person name="William W."/>
        </authorList>
    </citation>
    <scope>NUCLEOTIDE SEQUENCE [LARGE SCALE GENOMIC DNA]</scope>
</reference>
<feature type="domain" description="Glycosyl hydrolase family 38 C-terminal" evidence="1">
    <location>
        <begin position="4"/>
        <end position="195"/>
    </location>
</feature>
<accession>A0AAV2I5P7</accession>
<name>A0AAV2I5P7_LYMST</name>
<dbReference type="EMBL" id="CAXITT010000454">
    <property type="protein sequence ID" value="CAL1541844.1"/>
    <property type="molecule type" value="Genomic_DNA"/>
</dbReference>
<dbReference type="Pfam" id="PF07748">
    <property type="entry name" value="Glyco_hydro_38C"/>
    <property type="match status" value="1"/>
</dbReference>
<dbReference type="GO" id="GO:0030246">
    <property type="term" value="F:carbohydrate binding"/>
    <property type="evidence" value="ECO:0007669"/>
    <property type="project" value="InterPro"/>
</dbReference>
<dbReference type="Proteomes" id="UP001497497">
    <property type="component" value="Unassembled WGS sequence"/>
</dbReference>
<evidence type="ECO:0000259" key="1">
    <source>
        <dbReference type="Pfam" id="PF07748"/>
    </source>
</evidence>
<feature type="non-terminal residue" evidence="2">
    <location>
        <position position="1"/>
    </location>
</feature>
<dbReference type="GO" id="GO:0004559">
    <property type="term" value="F:alpha-mannosidase activity"/>
    <property type="evidence" value="ECO:0007669"/>
    <property type="project" value="InterPro"/>
</dbReference>
<dbReference type="InterPro" id="IPR050843">
    <property type="entry name" value="Glycosyl_Hydrlase_38"/>
</dbReference>
<dbReference type="GO" id="GO:0000139">
    <property type="term" value="C:Golgi membrane"/>
    <property type="evidence" value="ECO:0007669"/>
    <property type="project" value="TreeGrafter"/>
</dbReference>
<gene>
    <name evidence="2" type="ORF">GSLYS_00015450001</name>
</gene>
<dbReference type="AlphaFoldDB" id="A0AAV2I5P7"/>
<dbReference type="InterPro" id="IPR011013">
    <property type="entry name" value="Gal_mutarotase_sf_dom"/>
</dbReference>